<dbReference type="GO" id="GO:0007031">
    <property type="term" value="P:peroxisome organization"/>
    <property type="evidence" value="ECO:0007669"/>
    <property type="project" value="UniProtKB-ARBA"/>
</dbReference>
<dbReference type="GO" id="GO:0012505">
    <property type="term" value="C:endomembrane system"/>
    <property type="evidence" value="ECO:0007669"/>
    <property type="project" value="UniProtKB-SubCell"/>
</dbReference>
<comment type="subcellular location">
    <subcellularLocation>
        <location evidence="1">Endomembrane system</location>
    </subcellularLocation>
</comment>
<feature type="compositionally biased region" description="Basic and acidic residues" evidence="5">
    <location>
        <begin position="363"/>
        <end position="380"/>
    </location>
</feature>
<gene>
    <name evidence="7" type="ORF">WOLCODRAFT_138378</name>
</gene>
<dbReference type="PANTHER" id="PTHR31679:SF2">
    <property type="entry name" value="PEROXISOMAL MEMBRANE PROTEIN PEX30-RELATED"/>
    <property type="match status" value="1"/>
</dbReference>
<keyword evidence="2" id="KW-0812">Transmembrane</keyword>
<dbReference type="EMBL" id="KB468146">
    <property type="protein sequence ID" value="PCH43500.1"/>
    <property type="molecule type" value="Genomic_DNA"/>
</dbReference>
<feature type="domain" description="TECPR1-like DysF" evidence="6">
    <location>
        <begin position="20"/>
        <end position="417"/>
    </location>
</feature>
<evidence type="ECO:0000313" key="8">
    <source>
        <dbReference type="Proteomes" id="UP000218811"/>
    </source>
</evidence>
<dbReference type="OMA" id="PPFYILT"/>
<dbReference type="AlphaFoldDB" id="A0A2H3JMU0"/>
<feature type="region of interest" description="Disordered" evidence="5">
    <location>
        <begin position="349"/>
        <end position="380"/>
    </location>
</feature>
<feature type="compositionally biased region" description="Basic and acidic residues" evidence="5">
    <location>
        <begin position="460"/>
        <end position="486"/>
    </location>
</feature>
<evidence type="ECO:0000256" key="2">
    <source>
        <dbReference type="ARBA" id="ARBA00022692"/>
    </source>
</evidence>
<evidence type="ECO:0000313" key="7">
    <source>
        <dbReference type="EMBL" id="PCH43500.1"/>
    </source>
</evidence>
<evidence type="ECO:0000259" key="6">
    <source>
        <dbReference type="Pfam" id="PF06398"/>
    </source>
</evidence>
<accession>A0A2H3JMU0</accession>
<proteinExistence type="predicted"/>
<dbReference type="InterPro" id="IPR010482">
    <property type="entry name" value="TECPR1-like_DysF"/>
</dbReference>
<feature type="region of interest" description="Disordered" evidence="5">
    <location>
        <begin position="455"/>
        <end position="499"/>
    </location>
</feature>
<protein>
    <recommendedName>
        <fullName evidence="6">TECPR1-like DysF domain-containing protein</fullName>
    </recommendedName>
</protein>
<dbReference type="STRING" id="742152.A0A2H3JMU0"/>
<organism evidence="7 8">
    <name type="scientific">Wolfiporia cocos (strain MD-104)</name>
    <name type="common">Brown rot fungus</name>
    <dbReference type="NCBI Taxonomy" id="742152"/>
    <lineage>
        <taxon>Eukaryota</taxon>
        <taxon>Fungi</taxon>
        <taxon>Dikarya</taxon>
        <taxon>Basidiomycota</taxon>
        <taxon>Agaricomycotina</taxon>
        <taxon>Agaricomycetes</taxon>
        <taxon>Polyporales</taxon>
        <taxon>Phaeolaceae</taxon>
        <taxon>Wolfiporia</taxon>
    </lineage>
</organism>
<evidence type="ECO:0000256" key="5">
    <source>
        <dbReference type="SAM" id="MobiDB-lite"/>
    </source>
</evidence>
<evidence type="ECO:0000256" key="4">
    <source>
        <dbReference type="ARBA" id="ARBA00023136"/>
    </source>
</evidence>
<evidence type="ECO:0000256" key="1">
    <source>
        <dbReference type="ARBA" id="ARBA00004308"/>
    </source>
</evidence>
<reference evidence="7 8" key="1">
    <citation type="journal article" date="2012" name="Science">
        <title>The Paleozoic origin of enzymatic lignin decomposition reconstructed from 31 fungal genomes.</title>
        <authorList>
            <person name="Floudas D."/>
            <person name="Binder M."/>
            <person name="Riley R."/>
            <person name="Barry K."/>
            <person name="Blanchette R.A."/>
            <person name="Henrissat B."/>
            <person name="Martinez A.T."/>
            <person name="Otillar R."/>
            <person name="Spatafora J.W."/>
            <person name="Yadav J.S."/>
            <person name="Aerts A."/>
            <person name="Benoit I."/>
            <person name="Boyd A."/>
            <person name="Carlson A."/>
            <person name="Copeland A."/>
            <person name="Coutinho P.M."/>
            <person name="de Vries R.P."/>
            <person name="Ferreira P."/>
            <person name="Findley K."/>
            <person name="Foster B."/>
            <person name="Gaskell J."/>
            <person name="Glotzer D."/>
            <person name="Gorecki P."/>
            <person name="Heitman J."/>
            <person name="Hesse C."/>
            <person name="Hori C."/>
            <person name="Igarashi K."/>
            <person name="Jurgens J.A."/>
            <person name="Kallen N."/>
            <person name="Kersten P."/>
            <person name="Kohler A."/>
            <person name="Kuees U."/>
            <person name="Kumar T.K.A."/>
            <person name="Kuo A."/>
            <person name="LaButti K."/>
            <person name="Larrondo L.F."/>
            <person name="Lindquist E."/>
            <person name="Ling A."/>
            <person name="Lombard V."/>
            <person name="Lucas S."/>
            <person name="Lundell T."/>
            <person name="Martin R."/>
            <person name="McLaughlin D.J."/>
            <person name="Morgenstern I."/>
            <person name="Morin E."/>
            <person name="Murat C."/>
            <person name="Nagy L.G."/>
            <person name="Nolan M."/>
            <person name="Ohm R.A."/>
            <person name="Patyshakuliyeva A."/>
            <person name="Rokas A."/>
            <person name="Ruiz-Duenas F.J."/>
            <person name="Sabat G."/>
            <person name="Salamov A."/>
            <person name="Samejima M."/>
            <person name="Schmutz J."/>
            <person name="Slot J.C."/>
            <person name="St John F."/>
            <person name="Stenlid J."/>
            <person name="Sun H."/>
            <person name="Sun S."/>
            <person name="Syed K."/>
            <person name="Tsang A."/>
            <person name="Wiebenga A."/>
            <person name="Young D."/>
            <person name="Pisabarro A."/>
            <person name="Eastwood D.C."/>
            <person name="Martin F."/>
            <person name="Cullen D."/>
            <person name="Grigoriev I.V."/>
            <person name="Hibbett D.S."/>
        </authorList>
    </citation>
    <scope>NUCLEOTIDE SEQUENCE [LARGE SCALE GENOMIC DNA]</scope>
    <source>
        <strain evidence="7 8">MD-104</strain>
    </source>
</reference>
<dbReference type="PANTHER" id="PTHR31679">
    <property type="entry name" value="PEROXISOMAL MEMBRANE PROTEIN PEX30-RELATED"/>
    <property type="match status" value="1"/>
</dbReference>
<dbReference type="InterPro" id="IPR052646">
    <property type="entry name" value="Peroxisomal_PEX28-32"/>
</dbReference>
<name>A0A2H3JMU0_WOLCO</name>
<dbReference type="Proteomes" id="UP000218811">
    <property type="component" value="Unassembled WGS sequence"/>
</dbReference>
<dbReference type="Pfam" id="PF06398">
    <property type="entry name" value="Pex24p"/>
    <property type="match status" value="1"/>
</dbReference>
<sequence>MSVQLPDTRSSSQLPLVDFLNTLPSPLTTALVGLAPYISRVRYGVQILSWKTSWEESWIAIAVWWAVCMLADVGARYCLPLAVMLGLVVARSSQTKQITPAVVTEDMLQQTVADLSTLHALLPVIPPTTPNILPLHVLLRVAAILYVPYLLLTNFVRLRVLLALAGTVLLTWRARWPSLLRRALWRSAYVRWTIYRIWSFLSGQSLPPRIPSASAAAAPAHLETAPEPANSVLFLFTVYENQRWWMGLDWTAALLPGERPAWCTAALQPAPPPAAFALPAPTTVYVRSGSGKDAGARVKRTARWAWGEPEWRVVVHRDGEASARVERPLPQEEAPAVGTASRMLRAAGKMREGSVSLSNGIPERARDEGDVKAPEEEGREGELITDADGWVYADNKWEGASAKGGMGKYTRYRRWTRIAVLSETVEPAGPGDVGIQKDEEVTAPLTATSPVNATVLPDWEPAHGRHDSLDKKIIGQGSHGEDDGLRKRLKAAVQGTAHS</sequence>
<keyword evidence="3" id="KW-1133">Transmembrane helix</keyword>
<dbReference type="OrthoDB" id="5586090at2759"/>
<dbReference type="GO" id="GO:0005778">
    <property type="term" value="C:peroxisomal membrane"/>
    <property type="evidence" value="ECO:0007669"/>
    <property type="project" value="TreeGrafter"/>
</dbReference>
<evidence type="ECO:0000256" key="3">
    <source>
        <dbReference type="ARBA" id="ARBA00022989"/>
    </source>
</evidence>
<keyword evidence="4" id="KW-0472">Membrane</keyword>
<keyword evidence="8" id="KW-1185">Reference proteome</keyword>